<dbReference type="InterPro" id="IPR036412">
    <property type="entry name" value="HAD-like_sf"/>
</dbReference>
<protein>
    <recommendedName>
        <fullName evidence="3">Haloacid dehalogenase domain protein hydrolase</fullName>
    </recommendedName>
</protein>
<evidence type="ECO:0008006" key="3">
    <source>
        <dbReference type="Google" id="ProtNLM"/>
    </source>
</evidence>
<organism evidence="1">
    <name type="scientific">Candidatus Moduliflexus flocculans</name>
    <dbReference type="NCBI Taxonomy" id="1499966"/>
    <lineage>
        <taxon>Bacteria</taxon>
        <taxon>Candidatus Moduliflexota</taxon>
        <taxon>Candidatus Moduliflexia</taxon>
        <taxon>Candidatus Moduliflexales</taxon>
        <taxon>Candidatus Moduliflexaceae</taxon>
    </lineage>
</organism>
<dbReference type="EMBL" id="DF820458">
    <property type="protein sequence ID" value="GAK52236.1"/>
    <property type="molecule type" value="Genomic_DNA"/>
</dbReference>
<sequence>MNSEHLVIIDFSGTLSIDAVLFSLDDELTEALCDSGLWQLGLNSLNMFWQDVIAPTWAAGATSTIGYAGTLIKALKQRLHCSEEELRRSVSVFAANYFAHSTIHPAWKPILQQLCVDPAIKLVVATDHYAEATELIRVQLAALGISGALIANSADIGAFKAERAFWEHVRAQLANQQFNRISVIDDFGANESQRDSYAAEVKIAKRQTEMTALIIEIFRCPVKVFPFIGKGNEFRACCNLNSFPSSIRCYSYDEEFTGCVTRAAAFLMR</sequence>
<reference evidence="1" key="1">
    <citation type="journal article" date="2015" name="PeerJ">
        <title>First genomic representation of candidate bacterial phylum KSB3 points to enhanced environmental sensing as a trigger of wastewater bulking.</title>
        <authorList>
            <person name="Sekiguchi Y."/>
            <person name="Ohashi A."/>
            <person name="Parks D.H."/>
            <person name="Yamauchi T."/>
            <person name="Tyson G.W."/>
            <person name="Hugenholtz P."/>
        </authorList>
    </citation>
    <scope>NUCLEOTIDE SEQUENCE [LARGE SCALE GENOMIC DNA]</scope>
</reference>
<gene>
    <name evidence="1" type="ORF">U14_03487</name>
</gene>
<accession>A0A081BPC0</accession>
<evidence type="ECO:0000313" key="1">
    <source>
        <dbReference type="EMBL" id="GAK52236.1"/>
    </source>
</evidence>
<dbReference type="STRING" id="1499966.U14_03487"/>
<name>A0A081BPC0_9BACT</name>
<evidence type="ECO:0000313" key="2">
    <source>
        <dbReference type="Proteomes" id="UP000030700"/>
    </source>
</evidence>
<dbReference type="HOGENOM" id="CLU_993508_0_0_0"/>
<dbReference type="Proteomes" id="UP000030700">
    <property type="component" value="Unassembled WGS sequence"/>
</dbReference>
<dbReference type="AlphaFoldDB" id="A0A081BPC0"/>
<dbReference type="SUPFAM" id="SSF56784">
    <property type="entry name" value="HAD-like"/>
    <property type="match status" value="1"/>
</dbReference>
<proteinExistence type="predicted"/>
<keyword evidence="2" id="KW-1185">Reference proteome</keyword>